<keyword evidence="2" id="KW-1185">Reference proteome</keyword>
<reference evidence="1 2" key="1">
    <citation type="submission" date="2018-02" db="EMBL/GenBank/DDBJ databases">
        <title>Draft genome sequence of Ochrobactrum oryzae found in Brazil.</title>
        <authorList>
            <person name="Cerdeira L."/>
            <person name="Andrade F."/>
            <person name="Zacariotto T."/>
            <person name="Barbosa B."/>
            <person name="Santos S."/>
            <person name="Cassetari V."/>
            <person name="Lincopan N."/>
        </authorList>
    </citation>
    <scope>NUCLEOTIDE SEQUENCE [LARGE SCALE GENOMIC DNA]</scope>
    <source>
        <strain evidence="1 2">OA447</strain>
    </source>
</reference>
<evidence type="ECO:0000313" key="2">
    <source>
        <dbReference type="Proteomes" id="UP000238493"/>
    </source>
</evidence>
<organism evidence="1 2">
    <name type="scientific">Brucella oryzae</name>
    <dbReference type="NCBI Taxonomy" id="335286"/>
    <lineage>
        <taxon>Bacteria</taxon>
        <taxon>Pseudomonadati</taxon>
        <taxon>Pseudomonadota</taxon>
        <taxon>Alphaproteobacteria</taxon>
        <taxon>Hyphomicrobiales</taxon>
        <taxon>Brucellaceae</taxon>
        <taxon>Brucella/Ochrobactrum group</taxon>
        <taxon>Brucella</taxon>
    </lineage>
</organism>
<gene>
    <name evidence="1" type="ORF">C3731_21355</name>
</gene>
<evidence type="ECO:0000313" key="1">
    <source>
        <dbReference type="EMBL" id="PQA71561.1"/>
    </source>
</evidence>
<dbReference type="Proteomes" id="UP000238493">
    <property type="component" value="Unassembled WGS sequence"/>
</dbReference>
<dbReference type="AlphaFoldDB" id="A0A2S7IU75"/>
<sequence length="92" mass="10434">PPAPHPPPLFFFNQNTAYDNSAWLVGAEIGIRDSDYMARLRNWTWPGAGGLASFWGRFPAARVYLMRWKIDFKGQGSRPMLTAWVGLSIIHN</sequence>
<comment type="caution">
    <text evidence="1">The sequence shown here is derived from an EMBL/GenBank/DDBJ whole genome shotgun (WGS) entry which is preliminary data.</text>
</comment>
<name>A0A2S7IU75_9HYPH</name>
<proteinExistence type="predicted"/>
<protein>
    <submittedName>
        <fullName evidence="1">Uncharacterized protein</fullName>
    </submittedName>
</protein>
<feature type="non-terminal residue" evidence="1">
    <location>
        <position position="1"/>
    </location>
</feature>
<dbReference type="EMBL" id="PTRC01000080">
    <property type="protein sequence ID" value="PQA71561.1"/>
    <property type="molecule type" value="Genomic_DNA"/>
</dbReference>
<accession>A0A2S7IU75</accession>